<keyword evidence="3" id="KW-1185">Reference proteome</keyword>
<reference evidence="2 3" key="1">
    <citation type="submission" date="2024-05" db="EMBL/GenBank/DDBJ databases">
        <authorList>
            <person name="Liu Q."/>
            <person name="Xin Y.-H."/>
        </authorList>
    </citation>
    <scope>NUCLEOTIDE SEQUENCE [LARGE SCALE GENOMIC DNA]</scope>
    <source>
        <strain evidence="2 3">CGMCC 1.15349</strain>
    </source>
</reference>
<gene>
    <name evidence="2" type="ORF">ABC969_06645</name>
</gene>
<dbReference type="EMBL" id="JBDIMF010000002">
    <property type="protein sequence ID" value="MEN2786099.1"/>
    <property type="molecule type" value="Genomic_DNA"/>
</dbReference>
<organism evidence="2 3">
    <name type="scientific">Sphingomonas qilianensis</name>
    <dbReference type="NCBI Taxonomy" id="1736690"/>
    <lineage>
        <taxon>Bacteria</taxon>
        <taxon>Pseudomonadati</taxon>
        <taxon>Pseudomonadota</taxon>
        <taxon>Alphaproteobacteria</taxon>
        <taxon>Sphingomonadales</taxon>
        <taxon>Sphingomonadaceae</taxon>
        <taxon>Sphingomonas</taxon>
    </lineage>
</organism>
<dbReference type="RefSeq" id="WP_345863903.1">
    <property type="nucleotide sequence ID" value="NZ_JBDIMF010000002.1"/>
</dbReference>
<dbReference type="SUPFAM" id="SSF51735">
    <property type="entry name" value="NAD(P)-binding Rossmann-fold domains"/>
    <property type="match status" value="1"/>
</dbReference>
<protein>
    <submittedName>
        <fullName evidence="2">Zinc-binding dehydrogenase</fullName>
    </submittedName>
</protein>
<name>A0ABU9XQK8_9SPHN</name>
<comment type="caution">
    <text evidence="2">The sequence shown here is derived from an EMBL/GenBank/DDBJ whole genome shotgun (WGS) entry which is preliminary data.</text>
</comment>
<sequence length="97" mass="10111">MPDAMANLSPVPDGLTAEQVLPCPDILSTGVAQGPIGLCAAPDPRLMGADHVTDFEQVDPVSEILKLTRGRGFDVAIEALGRQATFEADGPHGPHRA</sequence>
<dbReference type="Gene3D" id="3.40.50.720">
    <property type="entry name" value="NAD(P)-binding Rossmann-like Domain"/>
    <property type="match status" value="1"/>
</dbReference>
<dbReference type="Pfam" id="PF00107">
    <property type="entry name" value="ADH_zinc_N"/>
    <property type="match status" value="1"/>
</dbReference>
<evidence type="ECO:0000313" key="3">
    <source>
        <dbReference type="Proteomes" id="UP001404104"/>
    </source>
</evidence>
<evidence type="ECO:0000259" key="1">
    <source>
        <dbReference type="Pfam" id="PF00107"/>
    </source>
</evidence>
<feature type="domain" description="Alcohol dehydrogenase-like C-terminal" evidence="1">
    <location>
        <begin position="47"/>
        <end position="88"/>
    </location>
</feature>
<dbReference type="Proteomes" id="UP001404104">
    <property type="component" value="Unassembled WGS sequence"/>
</dbReference>
<accession>A0ABU9XQK8</accession>
<proteinExistence type="predicted"/>
<dbReference type="InterPro" id="IPR013149">
    <property type="entry name" value="ADH-like_C"/>
</dbReference>
<dbReference type="InterPro" id="IPR036291">
    <property type="entry name" value="NAD(P)-bd_dom_sf"/>
</dbReference>
<evidence type="ECO:0000313" key="2">
    <source>
        <dbReference type="EMBL" id="MEN2786099.1"/>
    </source>
</evidence>